<sequence>MNQQDILNQIVAEFHKDPGNQIIIGMTELTEFASEEIGKEVTPEDLCEALQAHHNEQAGEEHLNIVDAASALCNQVADRCWGECLDEDYDEWDEVDISIDWEDVDLNTSDNLYATIRPC</sequence>
<dbReference type="EMBL" id="PQWO01000047">
    <property type="protein sequence ID" value="PZD70261.1"/>
    <property type="molecule type" value="Genomic_DNA"/>
</dbReference>
<gene>
    <name evidence="1" type="ORF">C1752_14874</name>
</gene>
<dbReference type="OrthoDB" id="9917819at2"/>
<keyword evidence="2" id="KW-1185">Reference proteome</keyword>
<evidence type="ECO:0000313" key="2">
    <source>
        <dbReference type="Proteomes" id="UP000248857"/>
    </source>
</evidence>
<dbReference type="RefSeq" id="WP_110989190.1">
    <property type="nucleotide sequence ID" value="NZ_CAWNWM010000047.1"/>
</dbReference>
<proteinExistence type="predicted"/>
<evidence type="ECO:0000313" key="1">
    <source>
        <dbReference type="EMBL" id="PZD70261.1"/>
    </source>
</evidence>
<reference evidence="1 2" key="1">
    <citation type="journal article" date="2018" name="Sci. Rep.">
        <title>A novel species of the marine cyanobacterium Acaryochloris with a unique pigment content and lifestyle.</title>
        <authorList>
            <person name="Partensky F."/>
            <person name="Six C."/>
            <person name="Ratin M."/>
            <person name="Garczarek L."/>
            <person name="Vaulot D."/>
            <person name="Probert I."/>
            <person name="Calteau A."/>
            <person name="Gourvil P."/>
            <person name="Marie D."/>
            <person name="Grebert T."/>
            <person name="Bouchier C."/>
            <person name="Le Panse S."/>
            <person name="Gachenot M."/>
            <person name="Rodriguez F."/>
            <person name="Garrido J.L."/>
        </authorList>
    </citation>
    <scope>NUCLEOTIDE SEQUENCE [LARGE SCALE GENOMIC DNA]</scope>
    <source>
        <strain evidence="1 2">RCC1774</strain>
    </source>
</reference>
<protein>
    <submittedName>
        <fullName evidence="1">Uncharacterized protein</fullName>
    </submittedName>
</protein>
<name>A0A2W1JLV0_9CYAN</name>
<organism evidence="1 2">
    <name type="scientific">Acaryochloris thomasi RCC1774</name>
    <dbReference type="NCBI Taxonomy" id="1764569"/>
    <lineage>
        <taxon>Bacteria</taxon>
        <taxon>Bacillati</taxon>
        <taxon>Cyanobacteriota</taxon>
        <taxon>Cyanophyceae</taxon>
        <taxon>Acaryochloridales</taxon>
        <taxon>Acaryochloridaceae</taxon>
        <taxon>Acaryochloris</taxon>
        <taxon>Acaryochloris thomasi</taxon>
    </lineage>
</organism>
<dbReference type="AlphaFoldDB" id="A0A2W1JLV0"/>
<dbReference type="Proteomes" id="UP000248857">
    <property type="component" value="Unassembled WGS sequence"/>
</dbReference>
<comment type="caution">
    <text evidence="1">The sequence shown here is derived from an EMBL/GenBank/DDBJ whole genome shotgun (WGS) entry which is preliminary data.</text>
</comment>
<accession>A0A2W1JLV0</accession>